<dbReference type="InterPro" id="IPR050645">
    <property type="entry name" value="Histidine_acid_phosphatase"/>
</dbReference>
<protein>
    <recommendedName>
        <fullName evidence="6">Histidine acid phosphatase</fullName>
    </recommendedName>
</protein>
<proteinExistence type="predicted"/>
<keyword evidence="2" id="KW-1133">Transmembrane helix</keyword>
<keyword evidence="2" id="KW-0472">Membrane</keyword>
<evidence type="ECO:0000256" key="3">
    <source>
        <dbReference type="SAM" id="SignalP"/>
    </source>
</evidence>
<dbReference type="GO" id="GO:0016791">
    <property type="term" value="F:phosphatase activity"/>
    <property type="evidence" value="ECO:0007669"/>
    <property type="project" value="TreeGrafter"/>
</dbReference>
<dbReference type="PANTHER" id="PTHR11567">
    <property type="entry name" value="ACID PHOSPHATASE-RELATED"/>
    <property type="match status" value="1"/>
</dbReference>
<evidence type="ECO:0008006" key="6">
    <source>
        <dbReference type="Google" id="ProtNLM"/>
    </source>
</evidence>
<dbReference type="AlphaFoldDB" id="A0A0A1SU12"/>
<dbReference type="STRING" id="1531966.A0A0A1SU12"/>
<dbReference type="EMBL" id="CDHN01000001">
    <property type="protein sequence ID" value="CEJ81661.1"/>
    <property type="molecule type" value="Genomic_DNA"/>
</dbReference>
<dbReference type="SUPFAM" id="SSF53254">
    <property type="entry name" value="Phosphoglycerate mutase-like"/>
    <property type="match status" value="1"/>
</dbReference>
<feature type="chain" id="PRO_5001978680" description="Histidine acid phosphatase" evidence="3">
    <location>
        <begin position="20"/>
        <end position="573"/>
    </location>
</feature>
<feature type="signal peptide" evidence="3">
    <location>
        <begin position="1"/>
        <end position="19"/>
    </location>
</feature>
<dbReference type="InterPro" id="IPR029033">
    <property type="entry name" value="His_PPase_superfam"/>
</dbReference>
<name>A0A0A1SU12_9HYPO</name>
<evidence type="ECO:0000256" key="2">
    <source>
        <dbReference type="SAM" id="Phobius"/>
    </source>
</evidence>
<evidence type="ECO:0000256" key="1">
    <source>
        <dbReference type="SAM" id="MobiDB-lite"/>
    </source>
</evidence>
<dbReference type="Proteomes" id="UP000039046">
    <property type="component" value="Unassembled WGS sequence"/>
</dbReference>
<sequence length="573" mass="60430">MGPPKVLLQLLCAAGAAMAQASVSDNEQVWVAVVFVNHGESTPALVGSSRILTPTGAQQMQAQGDLFRKRYITSGDGANSSATVIPDMSKVAIDNTQVGVSSLSNSWVSAGATAFLQGLYPPSSGAIASPGGIDLGHNLAVAGNTTSYPLNGYQYPNIKTYGLGDAGSISIDGTENCAAWQNTIIKNVSDTLKGSGDLDKKNKFYTDLFSTAPLQGTLPIQDATYLKALEIFDFVKYQYSYNKTVHDSLKDADATLQTLQTNAHEFELLQVDDSRGGTDDISTLHNIPGRTLIQQISIQLSDVVNNQSSGRKLNFIFGSSLPMASFFSIAGLLTRQTDSTPIGSFTRPGAAIIFELVGNSTQGSKSMPSPDRLNLRFSYRPGTGANDSISAYPLFGSPGNTMPYAAFTTNAKKLGKNSSDWCQLCGSAQGNLFCGGNQAGSAQITPSNGGMSPAVSGIIGAIIMLAITGLAALALFFLGGFRINRARNGERSSKSGGFKGAEKMASDTDVRLGNRGTQEERIGSWEMGGHANQSESHDMGIVTSDFLRADRRHDDDGASSINHATAVHARESV</sequence>
<reference evidence="4 5" key="1">
    <citation type="journal article" date="2015" name="Genome Announc.">
        <title>Draft Genome Sequence and Gene Annotation of the Entomopathogenic Fungus Verticillium hemipterigenum.</title>
        <authorList>
            <person name="Horn F."/>
            <person name="Habel A."/>
            <person name="Scharf D.H."/>
            <person name="Dworschak J."/>
            <person name="Brakhage A.A."/>
            <person name="Guthke R."/>
            <person name="Hertweck C."/>
            <person name="Linde J."/>
        </authorList>
    </citation>
    <scope>NUCLEOTIDE SEQUENCE [LARGE SCALE GENOMIC DNA]</scope>
</reference>
<evidence type="ECO:0000313" key="5">
    <source>
        <dbReference type="Proteomes" id="UP000039046"/>
    </source>
</evidence>
<keyword evidence="5" id="KW-1185">Reference proteome</keyword>
<keyword evidence="2" id="KW-0812">Transmembrane</keyword>
<dbReference type="HOGENOM" id="CLU_023111_0_1_1"/>
<organism evidence="4 5">
    <name type="scientific">[Torrubiella] hemipterigena</name>
    <dbReference type="NCBI Taxonomy" id="1531966"/>
    <lineage>
        <taxon>Eukaryota</taxon>
        <taxon>Fungi</taxon>
        <taxon>Dikarya</taxon>
        <taxon>Ascomycota</taxon>
        <taxon>Pezizomycotina</taxon>
        <taxon>Sordariomycetes</taxon>
        <taxon>Hypocreomycetidae</taxon>
        <taxon>Hypocreales</taxon>
        <taxon>Clavicipitaceae</taxon>
        <taxon>Clavicipitaceae incertae sedis</taxon>
        <taxon>'Torrubiella' clade</taxon>
    </lineage>
</organism>
<dbReference type="PANTHER" id="PTHR11567:SF127">
    <property type="entry name" value="HISTIDINE ACID PHOSPHATASE"/>
    <property type="match status" value="1"/>
</dbReference>
<accession>A0A0A1SU12</accession>
<feature type="region of interest" description="Disordered" evidence="1">
    <location>
        <begin position="552"/>
        <end position="573"/>
    </location>
</feature>
<evidence type="ECO:0000313" key="4">
    <source>
        <dbReference type="EMBL" id="CEJ81661.1"/>
    </source>
</evidence>
<keyword evidence="3" id="KW-0732">Signal</keyword>
<gene>
    <name evidence="4" type="ORF">VHEMI01779</name>
</gene>
<feature type="region of interest" description="Disordered" evidence="1">
    <location>
        <begin position="489"/>
        <end position="508"/>
    </location>
</feature>
<dbReference type="Gene3D" id="3.40.50.1240">
    <property type="entry name" value="Phosphoglycerate mutase-like"/>
    <property type="match status" value="1"/>
</dbReference>
<feature type="transmembrane region" description="Helical" evidence="2">
    <location>
        <begin position="454"/>
        <end position="478"/>
    </location>
</feature>
<dbReference type="OrthoDB" id="258392at2759"/>